<dbReference type="EMBL" id="SOAW01000001">
    <property type="protein sequence ID" value="TDT32620.1"/>
    <property type="molecule type" value="Genomic_DNA"/>
</dbReference>
<dbReference type="Gene3D" id="3.40.50.720">
    <property type="entry name" value="NAD(P)-binding Rossmann-like Domain"/>
    <property type="match status" value="2"/>
</dbReference>
<dbReference type="GO" id="GO:0016491">
    <property type="term" value="F:oxidoreductase activity"/>
    <property type="evidence" value="ECO:0007669"/>
    <property type="project" value="UniProtKB-KW"/>
</dbReference>
<dbReference type="OrthoDB" id="4324715at2"/>
<dbReference type="Proteomes" id="UP000295371">
    <property type="component" value="Unassembled WGS sequence"/>
</dbReference>
<dbReference type="AlphaFoldDB" id="A0A4R7J5K0"/>
<dbReference type="InterPro" id="IPR006140">
    <property type="entry name" value="D-isomer_DH_NAD-bd"/>
</dbReference>
<dbReference type="SUPFAM" id="SSF52283">
    <property type="entry name" value="Formate/glycerate dehydrogenase catalytic domain-like"/>
    <property type="match status" value="1"/>
</dbReference>
<comment type="caution">
    <text evidence="4">The sequence shown here is derived from an EMBL/GenBank/DDBJ whole genome shotgun (WGS) entry which is preliminary data.</text>
</comment>
<sequence>MPVLTILTDDALSPPPNLDRLRELVEVRLSSAADLPALVRGADAVFGWDFFSGALREAWPAADRLRWLHVAAAGVDAMLFPELVDSEVVVTNATGQFDRPIAEFVAAQVLAEAKQLYPMHDLQQRKQWRHRETELIAGRRVLVVGTGGIGRAIARLLRALDMSVTGVGRVARETDPDFGTVLSSDRLAEHVCGVDHLVVIAPLTDSTRGMIDAQVLAALPDGAQVINVGRGALIDEQALIALLSTGRITAALDVVQTEPLPVDSPLWELPNVHLSPHMSGDVNGWRDRLAEQFEANLRRWLAGDELHGVVDKRAGYVRHG</sequence>
<protein>
    <submittedName>
        <fullName evidence="4">Phosphoglycerate dehydrogenase-like enzyme</fullName>
    </submittedName>
</protein>
<gene>
    <name evidence="4" type="ORF">CLV29_0201</name>
</gene>
<dbReference type="InterPro" id="IPR036291">
    <property type="entry name" value="NAD(P)-bd_dom_sf"/>
</dbReference>
<feature type="domain" description="D-isomer specific 2-hydroxyacid dehydrogenase NAD-binding" evidence="3">
    <location>
        <begin position="107"/>
        <end position="279"/>
    </location>
</feature>
<dbReference type="SUPFAM" id="SSF51735">
    <property type="entry name" value="NAD(P)-binding Rossmann-fold domains"/>
    <property type="match status" value="1"/>
</dbReference>
<evidence type="ECO:0000313" key="4">
    <source>
        <dbReference type="EMBL" id="TDT32620.1"/>
    </source>
</evidence>
<keyword evidence="2" id="KW-0520">NAD</keyword>
<dbReference type="CDD" id="cd05300">
    <property type="entry name" value="2-Hacid_dh_1"/>
    <property type="match status" value="1"/>
</dbReference>
<keyword evidence="5" id="KW-1185">Reference proteome</keyword>
<keyword evidence="1" id="KW-0560">Oxidoreductase</keyword>
<evidence type="ECO:0000256" key="1">
    <source>
        <dbReference type="ARBA" id="ARBA00023002"/>
    </source>
</evidence>
<dbReference type="PANTHER" id="PTHR43333:SF1">
    <property type="entry name" value="D-ISOMER SPECIFIC 2-HYDROXYACID DEHYDROGENASE NAD-BINDING DOMAIN-CONTAINING PROTEIN"/>
    <property type="match status" value="1"/>
</dbReference>
<organism evidence="4 5">
    <name type="scientific">Naumannella halotolerans</name>
    <dbReference type="NCBI Taxonomy" id="993414"/>
    <lineage>
        <taxon>Bacteria</taxon>
        <taxon>Bacillati</taxon>
        <taxon>Actinomycetota</taxon>
        <taxon>Actinomycetes</taxon>
        <taxon>Propionibacteriales</taxon>
        <taxon>Propionibacteriaceae</taxon>
        <taxon>Naumannella</taxon>
    </lineage>
</organism>
<dbReference type="RefSeq" id="WP_133753237.1">
    <property type="nucleotide sequence ID" value="NZ_SOAW01000001.1"/>
</dbReference>
<proteinExistence type="predicted"/>
<evidence type="ECO:0000259" key="3">
    <source>
        <dbReference type="Pfam" id="PF02826"/>
    </source>
</evidence>
<evidence type="ECO:0000256" key="2">
    <source>
        <dbReference type="ARBA" id="ARBA00023027"/>
    </source>
</evidence>
<accession>A0A4R7J5K0</accession>
<reference evidence="4 5" key="1">
    <citation type="submission" date="2019-03" db="EMBL/GenBank/DDBJ databases">
        <title>Genomic Encyclopedia of Archaeal and Bacterial Type Strains, Phase II (KMG-II): from individual species to whole genera.</title>
        <authorList>
            <person name="Goeker M."/>
        </authorList>
    </citation>
    <scope>NUCLEOTIDE SEQUENCE [LARGE SCALE GENOMIC DNA]</scope>
    <source>
        <strain evidence="4 5">DSM 24323</strain>
    </source>
</reference>
<dbReference type="Pfam" id="PF02826">
    <property type="entry name" value="2-Hacid_dh_C"/>
    <property type="match status" value="1"/>
</dbReference>
<dbReference type="GO" id="GO:0051287">
    <property type="term" value="F:NAD binding"/>
    <property type="evidence" value="ECO:0007669"/>
    <property type="project" value="InterPro"/>
</dbReference>
<dbReference type="PANTHER" id="PTHR43333">
    <property type="entry name" value="2-HACID_DH_C DOMAIN-CONTAINING PROTEIN"/>
    <property type="match status" value="1"/>
</dbReference>
<evidence type="ECO:0000313" key="5">
    <source>
        <dbReference type="Proteomes" id="UP000295371"/>
    </source>
</evidence>
<name>A0A4R7J5K0_9ACTN</name>